<dbReference type="Pfam" id="PF00535">
    <property type="entry name" value="Glycos_transf_2"/>
    <property type="match status" value="1"/>
</dbReference>
<dbReference type="EMBL" id="JBHRZS010000007">
    <property type="protein sequence ID" value="MFC3880920.1"/>
    <property type="molecule type" value="Genomic_DNA"/>
</dbReference>
<dbReference type="InterPro" id="IPR050834">
    <property type="entry name" value="Glycosyltransf_2"/>
</dbReference>
<proteinExistence type="predicted"/>
<accession>A0ABV8AVD6</accession>
<evidence type="ECO:0000259" key="1">
    <source>
        <dbReference type="Pfam" id="PF00535"/>
    </source>
</evidence>
<feature type="domain" description="Glycosyltransferase 2-like" evidence="1">
    <location>
        <begin position="7"/>
        <end position="125"/>
    </location>
</feature>
<dbReference type="PANTHER" id="PTHR43685">
    <property type="entry name" value="GLYCOSYLTRANSFERASE"/>
    <property type="match status" value="1"/>
</dbReference>
<dbReference type="Gene3D" id="3.90.550.10">
    <property type="entry name" value="Spore Coat Polysaccharide Biosynthesis Protein SpsA, Chain A"/>
    <property type="match status" value="1"/>
</dbReference>
<comment type="caution">
    <text evidence="2">The sequence shown here is derived from an EMBL/GenBank/DDBJ whole genome shotgun (WGS) entry which is preliminary data.</text>
</comment>
<dbReference type="SUPFAM" id="SSF53448">
    <property type="entry name" value="Nucleotide-diphospho-sugar transferases"/>
    <property type="match status" value="1"/>
</dbReference>
<gene>
    <name evidence="2" type="ORF">ACFOSV_12060</name>
</gene>
<keyword evidence="3" id="KW-1185">Reference proteome</keyword>
<protein>
    <submittedName>
        <fullName evidence="2">Glycosyltransferase family 2 protein</fullName>
    </submittedName>
</protein>
<sequence>MSSPKFSVIIPCFNQGHFLKQTIKSLLDQSFWDWEAIIVDDGSTDNSGKLAEEIVAGESRAQVIHQLNNGLSAARNTGIGHAKGEFLVFLDSDDWLYPEYFKTVNSYLSEDLDILITGYAHWKDGLCLQSVSKPKIRLSLEDFMSGNYGPVMTFSVRKNIFDEIGCFDETLKSGEDWDLWIRAMKAGRRAKAISEILAAYRFQEQSMSRDALRMYRELEIVLNRVPENDLRINSKIQVLPQRFDFSQGILNILFPTIGVLIVQGKVSEAIHLYEKEQRRLELVPTKEDFVKINSYLTFRYWSTTDEIQRVFLEIKPRVISFLEANIKDDNYRKIVVKRMFFTTEQKYNHLKFGVFFGCIINAFYK</sequence>
<organism evidence="2 3">
    <name type="scientific">Algoriphagus namhaensis</name>
    <dbReference type="NCBI Taxonomy" id="915353"/>
    <lineage>
        <taxon>Bacteria</taxon>
        <taxon>Pseudomonadati</taxon>
        <taxon>Bacteroidota</taxon>
        <taxon>Cytophagia</taxon>
        <taxon>Cytophagales</taxon>
        <taxon>Cyclobacteriaceae</taxon>
        <taxon>Algoriphagus</taxon>
    </lineage>
</organism>
<dbReference type="PANTHER" id="PTHR43685:SF2">
    <property type="entry name" value="GLYCOSYLTRANSFERASE 2-LIKE DOMAIN-CONTAINING PROTEIN"/>
    <property type="match status" value="1"/>
</dbReference>
<name>A0ABV8AVD6_9BACT</name>
<dbReference type="Proteomes" id="UP001595805">
    <property type="component" value="Unassembled WGS sequence"/>
</dbReference>
<dbReference type="InterPro" id="IPR029044">
    <property type="entry name" value="Nucleotide-diphossugar_trans"/>
</dbReference>
<evidence type="ECO:0000313" key="3">
    <source>
        <dbReference type="Proteomes" id="UP001595805"/>
    </source>
</evidence>
<reference evidence="3" key="1">
    <citation type="journal article" date="2019" name="Int. J. Syst. Evol. Microbiol.">
        <title>The Global Catalogue of Microorganisms (GCM) 10K type strain sequencing project: providing services to taxonomists for standard genome sequencing and annotation.</title>
        <authorList>
            <consortium name="The Broad Institute Genomics Platform"/>
            <consortium name="The Broad Institute Genome Sequencing Center for Infectious Disease"/>
            <person name="Wu L."/>
            <person name="Ma J."/>
        </authorList>
    </citation>
    <scope>NUCLEOTIDE SEQUENCE [LARGE SCALE GENOMIC DNA]</scope>
    <source>
        <strain evidence="3">CCUG 60523</strain>
    </source>
</reference>
<evidence type="ECO:0000313" key="2">
    <source>
        <dbReference type="EMBL" id="MFC3880920.1"/>
    </source>
</evidence>
<dbReference type="InterPro" id="IPR001173">
    <property type="entry name" value="Glyco_trans_2-like"/>
</dbReference>
<dbReference type="RefSeq" id="WP_377906267.1">
    <property type="nucleotide sequence ID" value="NZ_JBHRZS010000007.1"/>
</dbReference>